<accession>A0A9P1FH34</accession>
<reference evidence="2 3" key="2">
    <citation type="submission" date="2024-05" db="EMBL/GenBank/DDBJ databases">
        <authorList>
            <person name="Chen Y."/>
            <person name="Shah S."/>
            <person name="Dougan E. K."/>
            <person name="Thang M."/>
            <person name="Chan C."/>
        </authorList>
    </citation>
    <scope>NUCLEOTIDE SEQUENCE [LARGE SCALE GENOMIC DNA]</scope>
</reference>
<comment type="caution">
    <text evidence="1">The sequence shown here is derived from an EMBL/GenBank/DDBJ whole genome shotgun (WGS) entry which is preliminary data.</text>
</comment>
<dbReference type="Pfam" id="PF05345">
    <property type="entry name" value="He_PIG"/>
    <property type="match status" value="3"/>
</dbReference>
<dbReference type="EMBL" id="CAMXCT010000301">
    <property type="protein sequence ID" value="CAI3976834.1"/>
    <property type="molecule type" value="Genomic_DNA"/>
</dbReference>
<dbReference type="InterPro" id="IPR013783">
    <property type="entry name" value="Ig-like_fold"/>
</dbReference>
<name>A0A9P1FH34_9DINO</name>
<dbReference type="InterPro" id="IPR015919">
    <property type="entry name" value="Cadherin-like_sf"/>
</dbReference>
<protein>
    <submittedName>
        <fullName evidence="1">Uncharacterized protein</fullName>
    </submittedName>
</protein>
<reference evidence="1" key="1">
    <citation type="submission" date="2022-10" db="EMBL/GenBank/DDBJ databases">
        <authorList>
            <person name="Chen Y."/>
            <person name="Dougan E. K."/>
            <person name="Chan C."/>
            <person name="Rhodes N."/>
            <person name="Thang M."/>
        </authorList>
    </citation>
    <scope>NUCLEOTIDE SEQUENCE</scope>
</reference>
<sequence length="223" mass="23174">DSCGVDVTFTVSPSLPSGLRLDEVTGCISGTPTEEVDARDYEVTASNVSGSDATTLCLCVRPEKPHDLRYPDLAESYEVGQEISLAPEVQGAVNRFEVAPDLPGGLTLDASTGEIQGTLAAVCDGVHQITATGEEGTTTAELKFTVVVSAPSNFSYPLASPSYAVGEPMALDAEIEGMDCRFTVEPALPEGLTLDPETGHISGTPEAQWGGSEARPVVVLANS</sequence>
<dbReference type="AlphaFoldDB" id="A0A9P1FH34"/>
<evidence type="ECO:0000313" key="3">
    <source>
        <dbReference type="Proteomes" id="UP001152797"/>
    </source>
</evidence>
<dbReference type="GO" id="GO:0016020">
    <property type="term" value="C:membrane"/>
    <property type="evidence" value="ECO:0007669"/>
    <property type="project" value="InterPro"/>
</dbReference>
<feature type="non-terminal residue" evidence="1">
    <location>
        <position position="223"/>
    </location>
</feature>
<dbReference type="Proteomes" id="UP001152797">
    <property type="component" value="Unassembled WGS sequence"/>
</dbReference>
<dbReference type="GO" id="GO:0005509">
    <property type="term" value="F:calcium ion binding"/>
    <property type="evidence" value="ECO:0007669"/>
    <property type="project" value="InterPro"/>
</dbReference>
<dbReference type="EMBL" id="CAMXCT030000301">
    <property type="protein sequence ID" value="CAL4764146.1"/>
    <property type="molecule type" value="Genomic_DNA"/>
</dbReference>
<dbReference type="SUPFAM" id="SSF49313">
    <property type="entry name" value="Cadherin-like"/>
    <property type="match status" value="2"/>
</dbReference>
<evidence type="ECO:0000313" key="2">
    <source>
        <dbReference type="EMBL" id="CAL4764146.1"/>
    </source>
</evidence>
<proteinExistence type="predicted"/>
<dbReference type="EMBL" id="CAMXCT020000301">
    <property type="protein sequence ID" value="CAL1130209.1"/>
    <property type="molecule type" value="Genomic_DNA"/>
</dbReference>
<dbReference type="Gene3D" id="2.60.40.10">
    <property type="entry name" value="Immunoglobulins"/>
    <property type="match status" value="3"/>
</dbReference>
<organism evidence="1">
    <name type="scientific">Cladocopium goreaui</name>
    <dbReference type="NCBI Taxonomy" id="2562237"/>
    <lineage>
        <taxon>Eukaryota</taxon>
        <taxon>Sar</taxon>
        <taxon>Alveolata</taxon>
        <taxon>Dinophyceae</taxon>
        <taxon>Suessiales</taxon>
        <taxon>Symbiodiniaceae</taxon>
        <taxon>Cladocopium</taxon>
    </lineage>
</organism>
<evidence type="ECO:0000313" key="1">
    <source>
        <dbReference type="EMBL" id="CAI3976834.1"/>
    </source>
</evidence>
<gene>
    <name evidence="1" type="ORF">C1SCF055_LOCUS5024</name>
</gene>
<keyword evidence="3" id="KW-1185">Reference proteome</keyword>